<accession>A0A232LM88</accession>
<comment type="caution">
    <text evidence="2">The sequence shown here is derived from an EMBL/GenBank/DDBJ whole genome shotgun (WGS) entry which is preliminary data.</text>
</comment>
<gene>
    <name evidence="2" type="ORF">Egran_07009</name>
</gene>
<dbReference type="OrthoDB" id="4590138at2759"/>
<feature type="compositionally biased region" description="Low complexity" evidence="1">
    <location>
        <begin position="1"/>
        <end position="21"/>
    </location>
</feature>
<sequence length="122" mass="12939">MASTESTDSTMTPTTPMSQTTGAELEPNNDEVEQSSHPTLGLPTPSDGGDTAKVDVGGEGSTVSLDHLGPIVVNQDGTLSRISNWDKMTETEKRNTLRVLGKRNRLRMEKLKAAGAGNDADI</sequence>
<keyword evidence="3" id="KW-1185">Reference proteome</keyword>
<evidence type="ECO:0000256" key="1">
    <source>
        <dbReference type="SAM" id="MobiDB-lite"/>
    </source>
</evidence>
<proteinExistence type="predicted"/>
<feature type="region of interest" description="Disordered" evidence="1">
    <location>
        <begin position="1"/>
        <end position="65"/>
    </location>
</feature>
<dbReference type="PANTHER" id="PTHR39474">
    <property type="entry name" value="UNNAMED PRODUCT"/>
    <property type="match status" value="1"/>
</dbReference>
<protein>
    <submittedName>
        <fullName evidence="2">Uncharacterized protein</fullName>
    </submittedName>
</protein>
<evidence type="ECO:0000313" key="2">
    <source>
        <dbReference type="EMBL" id="OXV05224.1"/>
    </source>
</evidence>
<dbReference type="EMBL" id="NPHW01007360">
    <property type="protein sequence ID" value="OXV05224.1"/>
    <property type="molecule type" value="Genomic_DNA"/>
</dbReference>
<dbReference type="PANTHER" id="PTHR39474:SF1">
    <property type="entry name" value="FUNGAL SPECIFIC TRANSCRIPTION FACTOR"/>
    <property type="match status" value="1"/>
</dbReference>
<organism evidence="2 3">
    <name type="scientific">Elaphomyces granulatus</name>
    <dbReference type="NCBI Taxonomy" id="519963"/>
    <lineage>
        <taxon>Eukaryota</taxon>
        <taxon>Fungi</taxon>
        <taxon>Dikarya</taxon>
        <taxon>Ascomycota</taxon>
        <taxon>Pezizomycotina</taxon>
        <taxon>Eurotiomycetes</taxon>
        <taxon>Eurotiomycetidae</taxon>
        <taxon>Eurotiales</taxon>
        <taxon>Elaphomycetaceae</taxon>
        <taxon>Elaphomyces</taxon>
    </lineage>
</organism>
<dbReference type="Proteomes" id="UP000243515">
    <property type="component" value="Unassembled WGS sequence"/>
</dbReference>
<evidence type="ECO:0000313" key="3">
    <source>
        <dbReference type="Proteomes" id="UP000243515"/>
    </source>
</evidence>
<dbReference type="AlphaFoldDB" id="A0A232LM88"/>
<name>A0A232LM88_9EURO</name>
<reference evidence="2 3" key="1">
    <citation type="journal article" date="2015" name="Environ. Microbiol.">
        <title>Metagenome sequence of Elaphomyces granulatus from sporocarp tissue reveals Ascomycota ectomycorrhizal fingerprints of genome expansion and a Proteobacteria-rich microbiome.</title>
        <authorList>
            <person name="Quandt C.A."/>
            <person name="Kohler A."/>
            <person name="Hesse C.N."/>
            <person name="Sharpton T.J."/>
            <person name="Martin F."/>
            <person name="Spatafora J.W."/>
        </authorList>
    </citation>
    <scope>NUCLEOTIDE SEQUENCE [LARGE SCALE GENOMIC DNA]</scope>
    <source>
        <strain evidence="2 3">OSC145934</strain>
    </source>
</reference>